<accession>A0A383B352</accession>
<evidence type="ECO:0000313" key="1">
    <source>
        <dbReference type="EMBL" id="SVE14189.1"/>
    </source>
</evidence>
<name>A0A383B352_9ZZZZ</name>
<proteinExistence type="predicted"/>
<gene>
    <name evidence="1" type="ORF">METZ01_LOCUS467043</name>
</gene>
<sequence length="175" mass="20814">MNKTINLTDWFWSEVKKIEKKKYDRSQEREITSYSIGREICQCGTETFIENSRNPGKMRSIMMICFLIDMLMRRKKYSGGKSGQKIYAKFNNTFRYPIIVAHPMGEEFPSPSWFVCSFFGIDKKVDWGIVSCVSKILLDDLFDWFVVEKVKYKSFEKKMLRIIDSEFKPEPKEYL</sequence>
<dbReference type="AlphaFoldDB" id="A0A383B352"/>
<reference evidence="1" key="1">
    <citation type="submission" date="2018-05" db="EMBL/GenBank/DDBJ databases">
        <authorList>
            <person name="Lanie J.A."/>
            <person name="Ng W.-L."/>
            <person name="Kazmierczak K.M."/>
            <person name="Andrzejewski T.M."/>
            <person name="Davidsen T.M."/>
            <person name="Wayne K.J."/>
            <person name="Tettelin H."/>
            <person name="Glass J.I."/>
            <person name="Rusch D."/>
            <person name="Podicherti R."/>
            <person name="Tsui H.-C.T."/>
            <person name="Winkler M.E."/>
        </authorList>
    </citation>
    <scope>NUCLEOTIDE SEQUENCE</scope>
</reference>
<dbReference type="EMBL" id="UINC01196949">
    <property type="protein sequence ID" value="SVE14189.1"/>
    <property type="molecule type" value="Genomic_DNA"/>
</dbReference>
<feature type="non-terminal residue" evidence="1">
    <location>
        <position position="175"/>
    </location>
</feature>
<protein>
    <submittedName>
        <fullName evidence="1">Uncharacterized protein</fullName>
    </submittedName>
</protein>
<organism evidence="1">
    <name type="scientific">marine metagenome</name>
    <dbReference type="NCBI Taxonomy" id="408172"/>
    <lineage>
        <taxon>unclassified sequences</taxon>
        <taxon>metagenomes</taxon>
        <taxon>ecological metagenomes</taxon>
    </lineage>
</organism>